<evidence type="ECO:0000313" key="1">
    <source>
        <dbReference type="EMBL" id="KAK7377795.1"/>
    </source>
</evidence>
<organism evidence="1 2">
    <name type="scientific">Phaseolus coccineus</name>
    <name type="common">Scarlet runner bean</name>
    <name type="synonym">Phaseolus multiflorus</name>
    <dbReference type="NCBI Taxonomy" id="3886"/>
    <lineage>
        <taxon>Eukaryota</taxon>
        <taxon>Viridiplantae</taxon>
        <taxon>Streptophyta</taxon>
        <taxon>Embryophyta</taxon>
        <taxon>Tracheophyta</taxon>
        <taxon>Spermatophyta</taxon>
        <taxon>Magnoliopsida</taxon>
        <taxon>eudicotyledons</taxon>
        <taxon>Gunneridae</taxon>
        <taxon>Pentapetalae</taxon>
        <taxon>rosids</taxon>
        <taxon>fabids</taxon>
        <taxon>Fabales</taxon>
        <taxon>Fabaceae</taxon>
        <taxon>Papilionoideae</taxon>
        <taxon>50 kb inversion clade</taxon>
        <taxon>NPAAA clade</taxon>
        <taxon>indigoferoid/millettioid clade</taxon>
        <taxon>Phaseoleae</taxon>
        <taxon>Phaseolus</taxon>
    </lineage>
</organism>
<name>A0AAN9RIM8_PHACN</name>
<proteinExistence type="predicted"/>
<accession>A0AAN9RIM8</accession>
<dbReference type="Proteomes" id="UP001374584">
    <property type="component" value="Unassembled WGS sequence"/>
</dbReference>
<gene>
    <name evidence="1" type="ORF">VNO80_03227</name>
</gene>
<keyword evidence="2" id="KW-1185">Reference proteome</keyword>
<reference evidence="1 2" key="1">
    <citation type="submission" date="2024-01" db="EMBL/GenBank/DDBJ databases">
        <title>The genomes of 5 underutilized Papilionoideae crops provide insights into root nodulation and disease resistanc.</title>
        <authorList>
            <person name="Jiang F."/>
        </authorList>
    </citation>
    <scope>NUCLEOTIDE SEQUENCE [LARGE SCALE GENOMIC DNA]</scope>
    <source>
        <strain evidence="1">JINMINGXINNONG_FW02</strain>
        <tissue evidence="1">Leaves</tissue>
    </source>
</reference>
<protein>
    <submittedName>
        <fullName evidence="1">Uncharacterized protein</fullName>
    </submittedName>
</protein>
<dbReference type="EMBL" id="JAYMYR010000002">
    <property type="protein sequence ID" value="KAK7377795.1"/>
    <property type="molecule type" value="Genomic_DNA"/>
</dbReference>
<comment type="caution">
    <text evidence="1">The sequence shown here is derived from an EMBL/GenBank/DDBJ whole genome shotgun (WGS) entry which is preliminary data.</text>
</comment>
<sequence length="227" mass="26108">MTRVRHMHRIRENYPTTCAALPVHSCEDKVDHVCEFKILRDLNRIWWKPGQKHSLPANMDAFWYGKEHPCRVHAQTSLPVLTRFQPVSSVFLLPNTARRDGFDGEATQMSQCLRSSAHTENKALPKHYKTITPVGHKPDMKAPFPRKVRNHTPDFVLTSVEISHTPKPTSVLQLHIMFSRTGLRVGRNRRQLKPTMGDTNPSWWINHAMGVMTCSHHKASHKFRGDA</sequence>
<dbReference type="AlphaFoldDB" id="A0AAN9RIM8"/>
<evidence type="ECO:0000313" key="2">
    <source>
        <dbReference type="Proteomes" id="UP001374584"/>
    </source>
</evidence>